<dbReference type="Pfam" id="PF03572">
    <property type="entry name" value="Peptidase_S41"/>
    <property type="match status" value="1"/>
</dbReference>
<dbReference type="CDD" id="cd07563">
    <property type="entry name" value="Peptidase_S41_IRBP"/>
    <property type="match status" value="1"/>
</dbReference>
<protein>
    <submittedName>
        <fullName evidence="3">S41 family peptidase</fullName>
    </submittedName>
</protein>
<dbReference type="SMART" id="SM00245">
    <property type="entry name" value="TSPc"/>
    <property type="match status" value="1"/>
</dbReference>
<evidence type="ECO:0000259" key="2">
    <source>
        <dbReference type="SMART" id="SM00245"/>
    </source>
</evidence>
<feature type="signal peptide" evidence="1">
    <location>
        <begin position="1"/>
        <end position="24"/>
    </location>
</feature>
<dbReference type="Gene3D" id="3.90.226.10">
    <property type="entry name" value="2-enoyl-CoA Hydratase, Chain A, domain 1"/>
    <property type="match status" value="1"/>
</dbReference>
<proteinExistence type="predicted"/>
<dbReference type="PANTHER" id="PTHR11261">
    <property type="entry name" value="INTERPHOTORECEPTOR RETINOID-BINDING PROTEIN"/>
    <property type="match status" value="1"/>
</dbReference>
<sequence length="357" mass="38997">MHKPKLPRTFAPLLCALAVSAASAAEPAPSLNAEVRQTVIQQLSARLRTDYVFPKVAEAMIASLQTESRQGRFDAMTEGPAFADSLTQSLQAVSQDKHLRVRFHAQPQPERQDAAVPTPVELAEQARQNRRSNHGVSKVERLTGNIGYLKLDAFVTASDSARETAAATMNLLANTDALIIDLRENGGGDPEMVQLWCSYLFGPTPVHLNDLYFRIPDRTEAFWTLKDVAGKRYLDKPVWVLTAKRTFSGAEEFSYNLKNLKRATLVGESTGGGAHPGDVVRLHPHFSAFIANGRAINPITGSNWEGTGVKPDIAVPAADALRTAHRLTLEQLAKSAQDSQLRQEAQTALQALDKARS</sequence>
<comment type="caution">
    <text evidence="3">The sequence shown here is derived from an EMBL/GenBank/DDBJ whole genome shotgun (WGS) entry which is preliminary data.</text>
</comment>
<dbReference type="EMBL" id="JARRAF010000003">
    <property type="protein sequence ID" value="MDK2123074.1"/>
    <property type="molecule type" value="Genomic_DNA"/>
</dbReference>
<organism evidence="3 4">
    <name type="scientific">Parachitinimonas caeni</name>
    <dbReference type="NCBI Taxonomy" id="3031301"/>
    <lineage>
        <taxon>Bacteria</taxon>
        <taxon>Pseudomonadati</taxon>
        <taxon>Pseudomonadota</taxon>
        <taxon>Betaproteobacteria</taxon>
        <taxon>Neisseriales</taxon>
        <taxon>Chitinibacteraceae</taxon>
        <taxon>Parachitinimonas</taxon>
    </lineage>
</organism>
<accession>A0ABT7DSY8</accession>
<dbReference type="PANTHER" id="PTHR11261:SF3">
    <property type="entry name" value="RETINOL-BINDING PROTEIN 3"/>
    <property type="match status" value="1"/>
</dbReference>
<dbReference type="Proteomes" id="UP001172778">
    <property type="component" value="Unassembled WGS sequence"/>
</dbReference>
<dbReference type="Gene3D" id="3.30.750.44">
    <property type="match status" value="1"/>
</dbReference>
<feature type="domain" description="Tail specific protease" evidence="2">
    <location>
        <begin position="118"/>
        <end position="316"/>
    </location>
</feature>
<evidence type="ECO:0000313" key="4">
    <source>
        <dbReference type="Proteomes" id="UP001172778"/>
    </source>
</evidence>
<reference evidence="3" key="1">
    <citation type="submission" date="2023-03" db="EMBL/GenBank/DDBJ databases">
        <title>Chitinimonas shenzhenensis gen. nov., sp. nov., a novel member of family Burkholderiaceae isolated from activated sludge collected in Shen Zhen, China.</title>
        <authorList>
            <person name="Wang X."/>
        </authorList>
    </citation>
    <scope>NUCLEOTIDE SEQUENCE</scope>
    <source>
        <strain evidence="3">DQS-5</strain>
    </source>
</reference>
<keyword evidence="4" id="KW-1185">Reference proteome</keyword>
<evidence type="ECO:0000313" key="3">
    <source>
        <dbReference type="EMBL" id="MDK2123074.1"/>
    </source>
</evidence>
<dbReference type="InterPro" id="IPR005151">
    <property type="entry name" value="Tail-specific_protease"/>
</dbReference>
<dbReference type="InterPro" id="IPR029045">
    <property type="entry name" value="ClpP/crotonase-like_dom_sf"/>
</dbReference>
<dbReference type="RefSeq" id="WP_284099362.1">
    <property type="nucleotide sequence ID" value="NZ_JARRAF010000003.1"/>
</dbReference>
<dbReference type="Pfam" id="PF11918">
    <property type="entry name" value="Peptidase_S41_N"/>
    <property type="match status" value="1"/>
</dbReference>
<name>A0ABT7DSY8_9NEIS</name>
<feature type="chain" id="PRO_5046272547" evidence="1">
    <location>
        <begin position="25"/>
        <end position="357"/>
    </location>
</feature>
<gene>
    <name evidence="3" type="ORF">PZA18_03290</name>
</gene>
<dbReference type="SUPFAM" id="SSF52096">
    <property type="entry name" value="ClpP/crotonase"/>
    <property type="match status" value="1"/>
</dbReference>
<keyword evidence="1" id="KW-0732">Signal</keyword>
<evidence type="ECO:0000256" key="1">
    <source>
        <dbReference type="SAM" id="SignalP"/>
    </source>
</evidence>